<protein>
    <recommendedName>
        <fullName evidence="2">Cell shape-determining protein MreC</fullName>
    </recommendedName>
    <alternativeName>
        <fullName evidence="4">Cell shape protein MreC</fullName>
    </alternativeName>
</protein>
<dbReference type="Gene3D" id="2.40.10.350">
    <property type="entry name" value="Rod shape-determining protein MreC, domain 2"/>
    <property type="match status" value="1"/>
</dbReference>
<evidence type="ECO:0000256" key="5">
    <source>
        <dbReference type="SAM" id="Coils"/>
    </source>
</evidence>
<dbReference type="Gene3D" id="2.40.10.340">
    <property type="entry name" value="Rod shape-determining protein MreC, domain 1"/>
    <property type="match status" value="1"/>
</dbReference>
<evidence type="ECO:0000259" key="6">
    <source>
        <dbReference type="Pfam" id="PF04085"/>
    </source>
</evidence>
<feature type="coiled-coil region" evidence="5">
    <location>
        <begin position="59"/>
        <end position="103"/>
    </location>
</feature>
<dbReference type="GO" id="GO:0005886">
    <property type="term" value="C:plasma membrane"/>
    <property type="evidence" value="ECO:0007669"/>
    <property type="project" value="TreeGrafter"/>
</dbReference>
<accession>A0A1F6CZX8</accession>
<dbReference type="PANTHER" id="PTHR34138">
    <property type="entry name" value="CELL SHAPE-DETERMINING PROTEIN MREC"/>
    <property type="match status" value="1"/>
</dbReference>
<dbReference type="AlphaFoldDB" id="A0A1F6CZX8"/>
<reference evidence="7 8" key="1">
    <citation type="journal article" date="2016" name="Nat. Commun.">
        <title>Thousands of microbial genomes shed light on interconnected biogeochemical processes in an aquifer system.</title>
        <authorList>
            <person name="Anantharaman K."/>
            <person name="Brown C.T."/>
            <person name="Hug L.A."/>
            <person name="Sharon I."/>
            <person name="Castelle C.J."/>
            <person name="Probst A.J."/>
            <person name="Thomas B.C."/>
            <person name="Singh A."/>
            <person name="Wilkins M.J."/>
            <person name="Karaoz U."/>
            <person name="Brodie E.L."/>
            <person name="Williams K.H."/>
            <person name="Hubbard S.S."/>
            <person name="Banfield J.F."/>
        </authorList>
    </citation>
    <scope>NUCLEOTIDE SEQUENCE [LARGE SCALE GENOMIC DNA]</scope>
</reference>
<evidence type="ECO:0000313" key="7">
    <source>
        <dbReference type="EMBL" id="OGG54729.1"/>
    </source>
</evidence>
<dbReference type="EMBL" id="MFLC01000033">
    <property type="protein sequence ID" value="OGG54729.1"/>
    <property type="molecule type" value="Genomic_DNA"/>
</dbReference>
<gene>
    <name evidence="7" type="ORF">A3D62_00975</name>
</gene>
<dbReference type="GO" id="GO:0008360">
    <property type="term" value="P:regulation of cell shape"/>
    <property type="evidence" value="ECO:0007669"/>
    <property type="project" value="UniProtKB-KW"/>
</dbReference>
<feature type="domain" description="Rod shape-determining protein MreC beta-barrel core" evidence="6">
    <location>
        <begin position="110"/>
        <end position="250"/>
    </location>
</feature>
<dbReference type="Pfam" id="PF04085">
    <property type="entry name" value="MreC"/>
    <property type="match status" value="1"/>
</dbReference>
<dbReference type="InterPro" id="IPR055342">
    <property type="entry name" value="MreC_beta-barrel_core"/>
</dbReference>
<comment type="similarity">
    <text evidence="1">Belongs to the MreC family.</text>
</comment>
<comment type="caution">
    <text evidence="7">The sequence shown here is derived from an EMBL/GenBank/DDBJ whole genome shotgun (WGS) entry which is preliminary data.</text>
</comment>
<dbReference type="PANTHER" id="PTHR34138:SF1">
    <property type="entry name" value="CELL SHAPE-DETERMINING PROTEIN MREC"/>
    <property type="match status" value="1"/>
</dbReference>
<evidence type="ECO:0000256" key="1">
    <source>
        <dbReference type="ARBA" id="ARBA00009369"/>
    </source>
</evidence>
<sequence length="252" mass="26892">MFPWGLLLVGLIGSAVVGANTLSSGMISGALLSTGKPLWRAEASISSSLSNLALHFRFKQGLINENRELKERIEELELSRVTSEALREENSSLLRLLNRTDNRRQIVGSVLTRPSRTLYDTFIVDVGLAEGLQSGAHVFAEGGVAIGTIGDVYEDTAIVSLYSTPGRVTDVYVGEDAIAVEATGRGGGDFEIRLPRGVEIVEGSPIVFSTLGGSGVLGVVEKVINAPADPFQTIFFSSPVNVQGLRMVMIDL</sequence>
<dbReference type="Proteomes" id="UP000177659">
    <property type="component" value="Unassembled WGS sequence"/>
</dbReference>
<dbReference type="InterPro" id="IPR042175">
    <property type="entry name" value="Cell/Rod_MreC_2"/>
</dbReference>
<keyword evidence="3" id="KW-0133">Cell shape</keyword>
<proteinExistence type="inferred from homology"/>
<name>A0A1F6CZX8_9BACT</name>
<evidence type="ECO:0000256" key="3">
    <source>
        <dbReference type="ARBA" id="ARBA00022960"/>
    </source>
</evidence>
<organism evidence="7 8">
    <name type="scientific">Candidatus Kaiserbacteria bacterium RIFCSPHIGHO2_02_FULL_49_11</name>
    <dbReference type="NCBI Taxonomy" id="1798489"/>
    <lineage>
        <taxon>Bacteria</taxon>
        <taxon>Candidatus Kaiseribacteriota</taxon>
    </lineage>
</organism>
<dbReference type="InterPro" id="IPR042177">
    <property type="entry name" value="Cell/Rod_1"/>
</dbReference>
<dbReference type="InterPro" id="IPR007221">
    <property type="entry name" value="MreC"/>
</dbReference>
<evidence type="ECO:0000256" key="4">
    <source>
        <dbReference type="ARBA" id="ARBA00032089"/>
    </source>
</evidence>
<evidence type="ECO:0000313" key="8">
    <source>
        <dbReference type="Proteomes" id="UP000177659"/>
    </source>
</evidence>
<keyword evidence="5" id="KW-0175">Coiled coil</keyword>
<evidence type="ECO:0000256" key="2">
    <source>
        <dbReference type="ARBA" id="ARBA00013855"/>
    </source>
</evidence>